<evidence type="ECO:0000256" key="2">
    <source>
        <dbReference type="ARBA" id="ARBA00022475"/>
    </source>
</evidence>
<evidence type="ECO:0000256" key="4">
    <source>
        <dbReference type="ARBA" id="ARBA00022989"/>
    </source>
</evidence>
<sequence length="104" mass="11438">MFFALMVATPFVIFIGSDFSVIPSFSSGTWGALIFLGAFSSALAYIFWFKALSVFTVAKVAVFQFLQPIAGVVISYFLVGERFTLWLFAGGAMILCGVWLVNKR</sequence>
<dbReference type="PANTHER" id="PTHR32322:SF18">
    <property type="entry name" value="S-ADENOSYLMETHIONINE_S-ADENOSYLHOMOCYSTEINE TRANSPORTER"/>
    <property type="match status" value="1"/>
</dbReference>
<dbReference type="Gene3D" id="1.10.3730.20">
    <property type="match status" value="1"/>
</dbReference>
<reference evidence="8" key="1">
    <citation type="submission" date="2019-08" db="EMBL/GenBank/DDBJ databases">
        <authorList>
            <person name="Kucharzyk K."/>
            <person name="Murdoch R.W."/>
            <person name="Higgins S."/>
            <person name="Loffler F."/>
        </authorList>
    </citation>
    <scope>NUCLEOTIDE SEQUENCE</scope>
</reference>
<keyword evidence="4 6" id="KW-1133">Transmembrane helix</keyword>
<dbReference type="GO" id="GO:0005886">
    <property type="term" value="C:plasma membrane"/>
    <property type="evidence" value="ECO:0007669"/>
    <property type="project" value="UniProtKB-SubCell"/>
</dbReference>
<dbReference type="InterPro" id="IPR000620">
    <property type="entry name" value="EamA_dom"/>
</dbReference>
<evidence type="ECO:0000259" key="7">
    <source>
        <dbReference type="Pfam" id="PF00892"/>
    </source>
</evidence>
<evidence type="ECO:0000256" key="6">
    <source>
        <dbReference type="SAM" id="Phobius"/>
    </source>
</evidence>
<dbReference type="InterPro" id="IPR050638">
    <property type="entry name" value="AA-Vitamin_Transporters"/>
</dbReference>
<dbReference type="AlphaFoldDB" id="A0A645H9X2"/>
<feature type="transmembrane region" description="Helical" evidence="6">
    <location>
        <begin position="30"/>
        <end position="48"/>
    </location>
</feature>
<evidence type="ECO:0000256" key="1">
    <source>
        <dbReference type="ARBA" id="ARBA00004651"/>
    </source>
</evidence>
<protein>
    <recommendedName>
        <fullName evidence="7">EamA domain-containing protein</fullName>
    </recommendedName>
</protein>
<keyword evidence="2" id="KW-1003">Cell membrane</keyword>
<feature type="domain" description="EamA" evidence="7">
    <location>
        <begin position="2"/>
        <end position="102"/>
    </location>
</feature>
<organism evidence="8">
    <name type="scientific">bioreactor metagenome</name>
    <dbReference type="NCBI Taxonomy" id="1076179"/>
    <lineage>
        <taxon>unclassified sequences</taxon>
        <taxon>metagenomes</taxon>
        <taxon>ecological metagenomes</taxon>
    </lineage>
</organism>
<evidence type="ECO:0000256" key="3">
    <source>
        <dbReference type="ARBA" id="ARBA00022692"/>
    </source>
</evidence>
<comment type="caution">
    <text evidence="8">The sequence shown here is derived from an EMBL/GenBank/DDBJ whole genome shotgun (WGS) entry which is preliminary data.</text>
</comment>
<keyword evidence="5 6" id="KW-0472">Membrane</keyword>
<dbReference type="EMBL" id="VSSQ01089142">
    <property type="protein sequence ID" value="MPN35510.1"/>
    <property type="molecule type" value="Genomic_DNA"/>
</dbReference>
<gene>
    <name evidence="8" type="ORF">SDC9_183008</name>
</gene>
<dbReference type="SUPFAM" id="SSF103481">
    <property type="entry name" value="Multidrug resistance efflux transporter EmrE"/>
    <property type="match status" value="1"/>
</dbReference>
<evidence type="ECO:0000313" key="8">
    <source>
        <dbReference type="EMBL" id="MPN35510.1"/>
    </source>
</evidence>
<feature type="transmembrane region" description="Helical" evidence="6">
    <location>
        <begin position="85"/>
        <end position="102"/>
    </location>
</feature>
<feature type="transmembrane region" description="Helical" evidence="6">
    <location>
        <begin position="60"/>
        <end position="79"/>
    </location>
</feature>
<dbReference type="InterPro" id="IPR037185">
    <property type="entry name" value="EmrE-like"/>
</dbReference>
<accession>A0A645H9X2</accession>
<keyword evidence="3 6" id="KW-0812">Transmembrane</keyword>
<dbReference type="PANTHER" id="PTHR32322">
    <property type="entry name" value="INNER MEMBRANE TRANSPORTER"/>
    <property type="match status" value="1"/>
</dbReference>
<proteinExistence type="predicted"/>
<dbReference type="Pfam" id="PF00892">
    <property type="entry name" value="EamA"/>
    <property type="match status" value="1"/>
</dbReference>
<name>A0A645H9X2_9ZZZZ</name>
<comment type="subcellular location">
    <subcellularLocation>
        <location evidence="1">Cell membrane</location>
        <topology evidence="1">Multi-pass membrane protein</topology>
    </subcellularLocation>
</comment>
<evidence type="ECO:0000256" key="5">
    <source>
        <dbReference type="ARBA" id="ARBA00023136"/>
    </source>
</evidence>